<evidence type="ECO:0000313" key="2">
    <source>
        <dbReference type="Proteomes" id="UP000199310"/>
    </source>
</evidence>
<dbReference type="RefSeq" id="WP_089890001.1">
    <property type="nucleotide sequence ID" value="NZ_FOJG01000001.1"/>
</dbReference>
<evidence type="ECO:0000313" key="1">
    <source>
        <dbReference type="EMBL" id="SEW07053.1"/>
    </source>
</evidence>
<keyword evidence="2" id="KW-1185">Reference proteome</keyword>
<dbReference type="EMBL" id="FOJG01000001">
    <property type="protein sequence ID" value="SEW07053.1"/>
    <property type="molecule type" value="Genomic_DNA"/>
</dbReference>
<accession>A0A1I0NYR0</accession>
<dbReference type="AlphaFoldDB" id="A0A1I0NYR0"/>
<sequence>MSVPYYVHAGSRLRRILRQQEIVILRYAKKAGLTPQGLYRYFSQATIKREKLEVLLEAVPVTLEDFYHWDSLDANTWHQGELLLLYLAKQKIKTKQLAAQLQLSEGELQDWLDCTQFSQVQLRKLEELLGIVPEYFTDPHSLRQDVNWVEAYLDKCMEIQQYVRKVNTLEKKISTLETR</sequence>
<organism evidence="1 2">
    <name type="scientific">Chitinophaga arvensicola</name>
    <dbReference type="NCBI Taxonomy" id="29529"/>
    <lineage>
        <taxon>Bacteria</taxon>
        <taxon>Pseudomonadati</taxon>
        <taxon>Bacteroidota</taxon>
        <taxon>Chitinophagia</taxon>
        <taxon>Chitinophagales</taxon>
        <taxon>Chitinophagaceae</taxon>
        <taxon>Chitinophaga</taxon>
    </lineage>
</organism>
<protein>
    <submittedName>
        <fullName evidence="1">Uncharacterized protein</fullName>
    </submittedName>
</protein>
<dbReference type="InterPro" id="IPR001387">
    <property type="entry name" value="Cro/C1-type_HTH"/>
</dbReference>
<dbReference type="OrthoDB" id="674451at2"/>
<proteinExistence type="predicted"/>
<dbReference type="CDD" id="cd00093">
    <property type="entry name" value="HTH_XRE"/>
    <property type="match status" value="1"/>
</dbReference>
<dbReference type="Proteomes" id="UP000199310">
    <property type="component" value="Unassembled WGS sequence"/>
</dbReference>
<name>A0A1I0NYR0_9BACT</name>
<gene>
    <name evidence="1" type="ORF">SAMN04488122_0457</name>
</gene>
<reference evidence="2" key="1">
    <citation type="submission" date="2016-10" db="EMBL/GenBank/DDBJ databases">
        <authorList>
            <person name="Varghese N."/>
            <person name="Submissions S."/>
        </authorList>
    </citation>
    <scope>NUCLEOTIDE SEQUENCE [LARGE SCALE GENOMIC DNA]</scope>
    <source>
        <strain evidence="2">DSM 3695</strain>
    </source>
</reference>